<organism evidence="3 4">
    <name type="scientific">Stentor coeruleus</name>
    <dbReference type="NCBI Taxonomy" id="5963"/>
    <lineage>
        <taxon>Eukaryota</taxon>
        <taxon>Sar</taxon>
        <taxon>Alveolata</taxon>
        <taxon>Ciliophora</taxon>
        <taxon>Postciliodesmatophora</taxon>
        <taxon>Heterotrichea</taxon>
        <taxon>Heterotrichida</taxon>
        <taxon>Stentoridae</taxon>
        <taxon>Stentor</taxon>
    </lineage>
</organism>
<feature type="region of interest" description="Disordered" evidence="2">
    <location>
        <begin position="235"/>
        <end position="257"/>
    </location>
</feature>
<gene>
    <name evidence="3" type="ORF">SteCoe_38807</name>
</gene>
<proteinExistence type="predicted"/>
<reference evidence="3 4" key="1">
    <citation type="submission" date="2016-11" db="EMBL/GenBank/DDBJ databases">
        <title>The macronuclear genome of Stentor coeruleus: a giant cell with tiny introns.</title>
        <authorList>
            <person name="Slabodnick M."/>
            <person name="Ruby J.G."/>
            <person name="Reiff S.B."/>
            <person name="Swart E.C."/>
            <person name="Gosai S."/>
            <person name="Prabakaran S."/>
            <person name="Witkowska E."/>
            <person name="Larue G.E."/>
            <person name="Fisher S."/>
            <person name="Freeman R.M."/>
            <person name="Gunawardena J."/>
            <person name="Chu W."/>
            <person name="Stover N.A."/>
            <person name="Gregory B.D."/>
            <person name="Nowacki M."/>
            <person name="Derisi J."/>
            <person name="Roy S.W."/>
            <person name="Marshall W.F."/>
            <person name="Sood P."/>
        </authorList>
    </citation>
    <scope>NUCLEOTIDE SEQUENCE [LARGE SCALE GENOMIC DNA]</scope>
    <source>
        <strain evidence="3">WM001</strain>
    </source>
</reference>
<accession>A0A1R2AL40</accession>
<evidence type="ECO:0000256" key="1">
    <source>
        <dbReference type="SAM" id="Coils"/>
    </source>
</evidence>
<feature type="region of interest" description="Disordered" evidence="2">
    <location>
        <begin position="342"/>
        <end position="459"/>
    </location>
</feature>
<sequence>MSFTCRSPDCMLWAESECSCQEKFRYCGYHMLNHHKESVCGTKSLKRELYESLSKVKETEKILEQLKADLISTADNMIASILQIVYEGVNQIERKKDDVSKWMRENEDKNIEDILGQFKFLRIKERSTESFTKYIRKLLSLNQQSKIELICEVNFLKDKSNAFQTESEKSKNEYVELATKIREGNYSLVDYEKQLNEVRIFNIELETKLKDKEKEFKDLSDKIDAEREQKCRQDELKNKLDKDQEERRKKEKIERQAQKTAARKLEIDEIQKKEITARNEQKRLIDESITLKKGLEDQKKVAQEEKKMYEEMVKKLEALGQENSLRIKELEKSLKNCNDECATLRQVKEERDKKVEEKRRKKEEEEKRKRDEEEEIIRKQVEEKKRLDEEERERKMKEEKKKRDEEEKKKIEEQRIKKEEEERKKQEEEGRKKIQEEDKKRDEEEKKIQGNQGAGMRYL</sequence>
<dbReference type="EMBL" id="MPUH01002339">
    <property type="protein sequence ID" value="OMJ65209.1"/>
    <property type="molecule type" value="Genomic_DNA"/>
</dbReference>
<dbReference type="AlphaFoldDB" id="A0A1R2AL40"/>
<evidence type="ECO:0000256" key="2">
    <source>
        <dbReference type="SAM" id="MobiDB-lite"/>
    </source>
</evidence>
<feature type="compositionally biased region" description="Basic and acidic residues" evidence="2">
    <location>
        <begin position="346"/>
        <end position="448"/>
    </location>
</feature>
<comment type="caution">
    <text evidence="3">The sequence shown here is derived from an EMBL/GenBank/DDBJ whole genome shotgun (WGS) entry which is preliminary data.</text>
</comment>
<feature type="coiled-coil region" evidence="1">
    <location>
        <begin position="56"/>
        <end position="112"/>
    </location>
</feature>
<evidence type="ECO:0000313" key="4">
    <source>
        <dbReference type="Proteomes" id="UP000187209"/>
    </source>
</evidence>
<dbReference type="Proteomes" id="UP000187209">
    <property type="component" value="Unassembled WGS sequence"/>
</dbReference>
<protein>
    <submittedName>
        <fullName evidence="3">Uncharacterized protein</fullName>
    </submittedName>
</protein>
<keyword evidence="4" id="KW-1185">Reference proteome</keyword>
<keyword evidence="1" id="KW-0175">Coiled coil</keyword>
<name>A0A1R2AL40_9CILI</name>
<evidence type="ECO:0000313" key="3">
    <source>
        <dbReference type="EMBL" id="OMJ65209.1"/>
    </source>
</evidence>